<accession>A0A1I4ZEJ0</accession>
<evidence type="ECO:0000256" key="6">
    <source>
        <dbReference type="SAM" id="SignalP"/>
    </source>
</evidence>
<comment type="subcellular location">
    <subcellularLocation>
        <location evidence="1">Cell outer membrane</location>
    </subcellularLocation>
</comment>
<evidence type="ECO:0000256" key="4">
    <source>
        <dbReference type="ARBA" id="ARBA00023136"/>
    </source>
</evidence>
<keyword evidence="4" id="KW-0472">Membrane</keyword>
<dbReference type="SUPFAM" id="SSF48452">
    <property type="entry name" value="TPR-like"/>
    <property type="match status" value="1"/>
</dbReference>
<keyword evidence="10" id="KW-1185">Reference proteome</keyword>
<name>A0A1I4ZEJ0_9FLAO</name>
<dbReference type="GO" id="GO:0009279">
    <property type="term" value="C:cell outer membrane"/>
    <property type="evidence" value="ECO:0007669"/>
    <property type="project" value="UniProtKB-SubCell"/>
</dbReference>
<organism evidence="9 10">
    <name type="scientific">Flavobacterium succinicans</name>
    <dbReference type="NCBI Taxonomy" id="29536"/>
    <lineage>
        <taxon>Bacteria</taxon>
        <taxon>Pseudomonadati</taxon>
        <taxon>Bacteroidota</taxon>
        <taxon>Flavobacteriia</taxon>
        <taxon>Flavobacteriales</taxon>
        <taxon>Flavobacteriaceae</taxon>
        <taxon>Flavobacterium</taxon>
    </lineage>
</organism>
<keyword evidence="3 6" id="KW-0732">Signal</keyword>
<feature type="chain" id="PRO_5010368085" evidence="6">
    <location>
        <begin position="27"/>
        <end position="483"/>
    </location>
</feature>
<evidence type="ECO:0000313" key="10">
    <source>
        <dbReference type="Proteomes" id="UP000182961"/>
    </source>
</evidence>
<dbReference type="InterPro" id="IPR011990">
    <property type="entry name" value="TPR-like_helical_dom_sf"/>
</dbReference>
<dbReference type="AlphaFoldDB" id="A0A1I4ZEJ0"/>
<dbReference type="RefSeq" id="WP_024982552.1">
    <property type="nucleotide sequence ID" value="NZ_CBCRUM010000031.1"/>
</dbReference>
<dbReference type="Proteomes" id="UP000182961">
    <property type="component" value="Unassembled WGS sequence"/>
</dbReference>
<dbReference type="Pfam" id="PF14322">
    <property type="entry name" value="SusD-like_3"/>
    <property type="match status" value="1"/>
</dbReference>
<evidence type="ECO:0000313" key="9">
    <source>
        <dbReference type="EMBL" id="SFN48607.1"/>
    </source>
</evidence>
<keyword evidence="5" id="KW-0998">Cell outer membrane</keyword>
<reference evidence="10" key="1">
    <citation type="submission" date="2016-10" db="EMBL/GenBank/DDBJ databases">
        <authorList>
            <person name="Varghese N."/>
            <person name="Submissions S."/>
        </authorList>
    </citation>
    <scope>NUCLEOTIDE SEQUENCE [LARGE SCALE GENOMIC DNA]</scope>
    <source>
        <strain evidence="10">DSM 4002</strain>
    </source>
</reference>
<dbReference type="Pfam" id="PF07980">
    <property type="entry name" value="SusD_RagB"/>
    <property type="match status" value="1"/>
</dbReference>
<evidence type="ECO:0000259" key="7">
    <source>
        <dbReference type="Pfam" id="PF07980"/>
    </source>
</evidence>
<dbReference type="InterPro" id="IPR033985">
    <property type="entry name" value="SusD-like_N"/>
</dbReference>
<dbReference type="InterPro" id="IPR012944">
    <property type="entry name" value="SusD_RagB_dom"/>
</dbReference>
<dbReference type="eggNOG" id="COG3193">
    <property type="taxonomic scope" value="Bacteria"/>
</dbReference>
<dbReference type="CDD" id="cd08977">
    <property type="entry name" value="SusD"/>
    <property type="match status" value="1"/>
</dbReference>
<comment type="similarity">
    <text evidence="2">Belongs to the SusD family.</text>
</comment>
<evidence type="ECO:0000256" key="5">
    <source>
        <dbReference type="ARBA" id="ARBA00023237"/>
    </source>
</evidence>
<dbReference type="Gene3D" id="1.25.40.390">
    <property type="match status" value="1"/>
</dbReference>
<dbReference type="EMBL" id="FOUT01000015">
    <property type="protein sequence ID" value="SFN48607.1"/>
    <property type="molecule type" value="Genomic_DNA"/>
</dbReference>
<evidence type="ECO:0000256" key="2">
    <source>
        <dbReference type="ARBA" id="ARBA00006275"/>
    </source>
</evidence>
<feature type="domain" description="SusD-like N-terminal" evidence="8">
    <location>
        <begin position="63"/>
        <end position="231"/>
    </location>
</feature>
<dbReference type="PROSITE" id="PS51257">
    <property type="entry name" value="PROKAR_LIPOPROTEIN"/>
    <property type="match status" value="1"/>
</dbReference>
<sequence length="483" mass="53921">MKLFKNYLKIFTALMLIFLTSCSDYLDTEPITEEATSLNGGIVIKNAVDAEKRMNAVYGTFGSGYWQLDYFLIGDGQSDNAYIGADNPAIFQYEAYQMLSTNSQMKGDWNDLYNNINTCNIVINYVDQATDLNATRKNEMIGEASLIRALNHFQAVQLWGDCPIAKEAIFSISSANFDEAFNALFPARKPIVEVYAQIIADCQVAIQKAPDASNKFKANKMAANALLAKVYATMPNPDWTKVNQYCDIVIGGGYTLLPTFDHLFDNAHEGNSESIWEINGDGWGSPIGAWNTFMFLGTDWKKFNAPSHTLVKAYANNNDKQRVASTITRANVGWADTYWPSTNYPFCYKMRDTNGNQNFYIARLADILLLKAAALANKGDITGAMSQVNIIRTRAGIASISASNQSDAFNKILEERLMELAFEGDRWFDLKRMGKAIEFLSKQKDGNGNLLPYASNINQNRLLWPIPQDKLDANALLTQNPGY</sequence>
<feature type="domain" description="RagB/SusD" evidence="7">
    <location>
        <begin position="292"/>
        <end position="483"/>
    </location>
</feature>
<evidence type="ECO:0000259" key="8">
    <source>
        <dbReference type="Pfam" id="PF14322"/>
    </source>
</evidence>
<proteinExistence type="inferred from homology"/>
<evidence type="ECO:0000256" key="1">
    <source>
        <dbReference type="ARBA" id="ARBA00004442"/>
    </source>
</evidence>
<gene>
    <name evidence="9" type="ORF">SAMN05444143_11512</name>
</gene>
<protein>
    <submittedName>
        <fullName evidence="9">Starch-binding associating with outer membrane</fullName>
    </submittedName>
</protein>
<evidence type="ECO:0000256" key="3">
    <source>
        <dbReference type="ARBA" id="ARBA00022729"/>
    </source>
</evidence>
<feature type="signal peptide" evidence="6">
    <location>
        <begin position="1"/>
        <end position="26"/>
    </location>
</feature>